<sequence>MAIPFGVIYIALAAYTLTRSTINNFLLVSVITALAKLIYHMVLYPDFFTPIKHIPTPATRSWLKGNTRSIFIESPFAQMRKWQKEVPNDGLIRYYITGNLERILLTKPKALSELLVHKVYDFPKPEFIRSNLAPITGEHGVLLVEGDEHRKQRKNLMPAFAYRHIKDLYPIFWAKSTEMVQTIERDLKNRTDPTDNVVRVGTWASRATLDIIGVAGMDHDFNSLQDPDNNLVQQYHKIMTEHPSYVKLAFVLAMVIGVPNLVSKLPFKVNIQTKESSEVIRAVARDMIRQKKEKLENKTAKNSVDIISVALESGTFTEDDLIDQMMTFLGAGHETTSTALQWAAYALCKHPDVQTRLREEVRSNLPSISTDNPEPLSAATLDTLPYLNAFCNEVLRFHPSVPATIRIAARDTTLVGAHIPKGTLILLAPEVVNHSHELWGPDADQFNPDRWLGPGKANTGGATNNYAFLSFIHGPRSCIGQGFAKAELACLVAAMVGKFQMELKYPDAPLDVRRGATVCPRDGVLAKFTPLEGW</sequence>
<dbReference type="OrthoDB" id="1470350at2759"/>
<dbReference type="AlphaFoldDB" id="A0A5M3Z8N9"/>
<evidence type="ECO:0000313" key="5">
    <source>
        <dbReference type="EMBL" id="GFF17760.1"/>
    </source>
</evidence>
<dbReference type="EMBL" id="BLJY01000007">
    <property type="protein sequence ID" value="GFF17760.1"/>
    <property type="molecule type" value="Genomic_DNA"/>
</dbReference>
<comment type="cofactor">
    <cofactor evidence="4">
        <name>heme</name>
        <dbReference type="ChEBI" id="CHEBI:30413"/>
    </cofactor>
</comment>
<dbReference type="VEuPathDB" id="FungiDB:ATEG_05929"/>
<evidence type="ECO:0000256" key="1">
    <source>
        <dbReference type="ARBA" id="ARBA00010617"/>
    </source>
</evidence>
<dbReference type="Proteomes" id="UP000452235">
    <property type="component" value="Unassembled WGS sequence"/>
</dbReference>
<evidence type="ECO:0000313" key="6">
    <source>
        <dbReference type="Proteomes" id="UP000452235"/>
    </source>
</evidence>
<dbReference type="PANTHER" id="PTHR24305">
    <property type="entry name" value="CYTOCHROME P450"/>
    <property type="match status" value="1"/>
</dbReference>
<dbReference type="FunFam" id="1.10.630.10:FF:000051">
    <property type="entry name" value="Cytochrome P450 monooxygenase (Fum15)"/>
    <property type="match status" value="1"/>
</dbReference>
<comment type="caution">
    <text evidence="5">The sequence shown here is derived from an EMBL/GenBank/DDBJ whole genome shotgun (WGS) entry which is preliminary data.</text>
</comment>
<gene>
    <name evidence="5" type="ORF">ATEIFO6365_0007030900</name>
</gene>
<accession>A0A5M3Z8N9</accession>
<dbReference type="InterPro" id="IPR050121">
    <property type="entry name" value="Cytochrome_P450_monoxygenase"/>
</dbReference>
<dbReference type="GO" id="GO:0005506">
    <property type="term" value="F:iron ion binding"/>
    <property type="evidence" value="ECO:0007669"/>
    <property type="project" value="InterPro"/>
</dbReference>
<dbReference type="InterPro" id="IPR002401">
    <property type="entry name" value="Cyt_P450_E_grp-I"/>
</dbReference>
<dbReference type="GO" id="GO:0020037">
    <property type="term" value="F:heme binding"/>
    <property type="evidence" value="ECO:0007669"/>
    <property type="project" value="InterPro"/>
</dbReference>
<evidence type="ECO:0000256" key="4">
    <source>
        <dbReference type="PIRSR" id="PIRSR602401-1"/>
    </source>
</evidence>
<dbReference type="GO" id="GO:0016705">
    <property type="term" value="F:oxidoreductase activity, acting on paired donors, with incorporation or reduction of molecular oxygen"/>
    <property type="evidence" value="ECO:0007669"/>
    <property type="project" value="InterPro"/>
</dbReference>
<keyword evidence="2" id="KW-0560">Oxidoreductase</keyword>
<comment type="similarity">
    <text evidence="1">Belongs to the cytochrome P450 family.</text>
</comment>
<name>A0A5M3Z8N9_ASPTE</name>
<dbReference type="Pfam" id="PF00067">
    <property type="entry name" value="p450"/>
    <property type="match status" value="1"/>
</dbReference>
<keyword evidence="4" id="KW-0408">Iron</keyword>
<dbReference type="PRINTS" id="PR00385">
    <property type="entry name" value="P450"/>
</dbReference>
<evidence type="ECO:0000256" key="3">
    <source>
        <dbReference type="ARBA" id="ARBA00023033"/>
    </source>
</evidence>
<feature type="binding site" description="axial binding residue" evidence="4">
    <location>
        <position position="478"/>
    </location>
    <ligand>
        <name>heme</name>
        <dbReference type="ChEBI" id="CHEBI:30413"/>
    </ligand>
    <ligandPart>
        <name>Fe</name>
        <dbReference type="ChEBI" id="CHEBI:18248"/>
    </ligandPart>
</feature>
<dbReference type="CDD" id="cd11069">
    <property type="entry name" value="CYP_FUM15-like"/>
    <property type="match status" value="1"/>
</dbReference>
<keyword evidence="4" id="KW-0349">Heme</keyword>
<dbReference type="GO" id="GO:0004497">
    <property type="term" value="F:monooxygenase activity"/>
    <property type="evidence" value="ECO:0007669"/>
    <property type="project" value="UniProtKB-KW"/>
</dbReference>
<dbReference type="InterPro" id="IPR036396">
    <property type="entry name" value="Cyt_P450_sf"/>
</dbReference>
<reference evidence="5 6" key="1">
    <citation type="submission" date="2020-01" db="EMBL/GenBank/DDBJ databases">
        <title>Aspergillus terreus IFO 6365 whole genome shotgun sequence.</title>
        <authorList>
            <person name="Kanamasa S."/>
            <person name="Takahashi H."/>
        </authorList>
    </citation>
    <scope>NUCLEOTIDE SEQUENCE [LARGE SCALE GENOMIC DNA]</scope>
    <source>
        <strain evidence="5 6">IFO 6365</strain>
    </source>
</reference>
<keyword evidence="4" id="KW-0479">Metal-binding</keyword>
<dbReference type="PRINTS" id="PR00463">
    <property type="entry name" value="EP450I"/>
</dbReference>
<dbReference type="SUPFAM" id="SSF48264">
    <property type="entry name" value="Cytochrome P450"/>
    <property type="match status" value="1"/>
</dbReference>
<dbReference type="PANTHER" id="PTHR24305:SF227">
    <property type="entry name" value="P450, PUTATIVE (EUROFUNG)-RELATED"/>
    <property type="match status" value="1"/>
</dbReference>
<dbReference type="InterPro" id="IPR001128">
    <property type="entry name" value="Cyt_P450"/>
</dbReference>
<organism evidence="5 6">
    <name type="scientific">Aspergillus terreus</name>
    <dbReference type="NCBI Taxonomy" id="33178"/>
    <lineage>
        <taxon>Eukaryota</taxon>
        <taxon>Fungi</taxon>
        <taxon>Dikarya</taxon>
        <taxon>Ascomycota</taxon>
        <taxon>Pezizomycotina</taxon>
        <taxon>Eurotiomycetes</taxon>
        <taxon>Eurotiomycetidae</taxon>
        <taxon>Eurotiales</taxon>
        <taxon>Aspergillaceae</taxon>
        <taxon>Aspergillus</taxon>
        <taxon>Aspergillus subgen. Circumdati</taxon>
    </lineage>
</organism>
<proteinExistence type="inferred from homology"/>
<evidence type="ECO:0000256" key="2">
    <source>
        <dbReference type="ARBA" id="ARBA00023002"/>
    </source>
</evidence>
<keyword evidence="3 5" id="KW-0503">Monooxygenase</keyword>
<dbReference type="Gene3D" id="1.10.630.10">
    <property type="entry name" value="Cytochrome P450"/>
    <property type="match status" value="1"/>
</dbReference>
<keyword evidence="6" id="KW-1185">Reference proteome</keyword>
<protein>
    <submittedName>
        <fullName evidence="5">Cytochrome P450 monooxygenase</fullName>
    </submittedName>
</protein>